<feature type="domain" description="DUF5069" evidence="1">
    <location>
        <begin position="26"/>
        <end position="149"/>
    </location>
</feature>
<proteinExistence type="predicted"/>
<sequence length="165" mass="18779">MTDTDLGPTGEICFDLPSPYEPHPCGLLHLPRFIAKCRKHLAGELPKSYQKNFCRGFDRFLCMHLGIDPKDVLEAVLQAGDDEDLLDELLDQLFPEDLQVVKWNREVVHKGQTEAGREFLAESLTNMGTPEMIGKVDSVMDMIDFDEGRIPGFSDQKRKDWEAKQ</sequence>
<name>A0ABU1AN93_9BACT</name>
<organism evidence="2 3">
    <name type="scientific">Thalassobacterium sedimentorum</name>
    <dbReference type="NCBI Taxonomy" id="3041258"/>
    <lineage>
        <taxon>Bacteria</taxon>
        <taxon>Pseudomonadati</taxon>
        <taxon>Verrucomicrobiota</taxon>
        <taxon>Opitutia</taxon>
        <taxon>Puniceicoccales</taxon>
        <taxon>Coraliomargaritaceae</taxon>
        <taxon>Thalassobacterium</taxon>
    </lineage>
</organism>
<evidence type="ECO:0000259" key="1">
    <source>
        <dbReference type="Pfam" id="PF16798"/>
    </source>
</evidence>
<dbReference type="RefSeq" id="WP_308951090.1">
    <property type="nucleotide sequence ID" value="NZ_JARXIC010000049.1"/>
</dbReference>
<keyword evidence="3" id="KW-1185">Reference proteome</keyword>
<gene>
    <name evidence="2" type="ORF">QEH59_17040</name>
</gene>
<dbReference type="InterPro" id="IPR031849">
    <property type="entry name" value="DUF5069"/>
</dbReference>
<comment type="caution">
    <text evidence="2">The sequence shown here is derived from an EMBL/GenBank/DDBJ whole genome shotgun (WGS) entry which is preliminary data.</text>
</comment>
<dbReference type="EMBL" id="JARXIC010000049">
    <property type="protein sequence ID" value="MDQ8196144.1"/>
    <property type="molecule type" value="Genomic_DNA"/>
</dbReference>
<protein>
    <submittedName>
        <fullName evidence="2">DUF5069 domain-containing protein</fullName>
    </submittedName>
</protein>
<evidence type="ECO:0000313" key="3">
    <source>
        <dbReference type="Proteomes" id="UP001243717"/>
    </source>
</evidence>
<reference evidence="2 3" key="1">
    <citation type="submission" date="2023-04" db="EMBL/GenBank/DDBJ databases">
        <title>A novel bacteria isolated from coastal sediment.</title>
        <authorList>
            <person name="Liu X.-J."/>
            <person name="Du Z.-J."/>
        </authorList>
    </citation>
    <scope>NUCLEOTIDE SEQUENCE [LARGE SCALE GENOMIC DNA]</scope>
    <source>
        <strain evidence="2 3">SDUM461004</strain>
    </source>
</reference>
<dbReference type="Pfam" id="PF16798">
    <property type="entry name" value="DUF5069"/>
    <property type="match status" value="1"/>
</dbReference>
<dbReference type="Proteomes" id="UP001243717">
    <property type="component" value="Unassembled WGS sequence"/>
</dbReference>
<evidence type="ECO:0000313" key="2">
    <source>
        <dbReference type="EMBL" id="MDQ8196144.1"/>
    </source>
</evidence>
<accession>A0ABU1AN93</accession>